<comment type="caution">
    <text evidence="1">The sequence shown here is derived from an EMBL/GenBank/DDBJ whole genome shotgun (WGS) entry which is preliminary data.</text>
</comment>
<organism evidence="1 2">
    <name type="scientific">Bacillus cereus</name>
    <dbReference type="NCBI Taxonomy" id="1396"/>
    <lineage>
        <taxon>Bacteria</taxon>
        <taxon>Bacillati</taxon>
        <taxon>Bacillota</taxon>
        <taxon>Bacilli</taxon>
        <taxon>Bacillales</taxon>
        <taxon>Bacillaceae</taxon>
        <taxon>Bacillus</taxon>
        <taxon>Bacillus cereus group</taxon>
    </lineage>
</organism>
<evidence type="ECO:0000313" key="2">
    <source>
        <dbReference type="Proteomes" id="UP000222054"/>
    </source>
</evidence>
<proteinExistence type="predicted"/>
<dbReference type="Proteomes" id="UP000222054">
    <property type="component" value="Unassembled WGS sequence"/>
</dbReference>
<accession>A0A2B9DWP5</accession>
<sequence length="60" mass="7127">MTDKSKYVEVRFKLLREEFEAYEHEALKEGLRSGTALITAQTKKQAKIKMEELYYARIRS</sequence>
<evidence type="ECO:0000313" key="1">
    <source>
        <dbReference type="EMBL" id="PGM93260.1"/>
    </source>
</evidence>
<reference evidence="1 2" key="1">
    <citation type="submission" date="2017-09" db="EMBL/GenBank/DDBJ databases">
        <title>Large-scale bioinformatics analysis of Bacillus genomes uncovers conserved roles of natural products in bacterial physiology.</title>
        <authorList>
            <consortium name="Agbiome Team Llc"/>
            <person name="Bleich R.M."/>
            <person name="Grubbs K.J."/>
            <person name="Santa Maria K.C."/>
            <person name="Allen S.E."/>
            <person name="Farag S."/>
            <person name="Shank E.A."/>
            <person name="Bowers A."/>
        </authorList>
    </citation>
    <scope>NUCLEOTIDE SEQUENCE [LARGE SCALE GENOMIC DNA]</scope>
    <source>
        <strain evidence="1 2">AFS053130</strain>
    </source>
</reference>
<name>A0A2B9DWP5_BACCE</name>
<protein>
    <submittedName>
        <fullName evidence="1">Uncharacterized protein</fullName>
    </submittedName>
</protein>
<gene>
    <name evidence="1" type="ORF">CN958_12735</name>
</gene>
<dbReference type="AlphaFoldDB" id="A0A2B9DWP5"/>
<dbReference type="RefSeq" id="WP_098777123.1">
    <property type="nucleotide sequence ID" value="NZ_NUHO01000049.1"/>
</dbReference>
<dbReference type="EMBL" id="NUHO01000049">
    <property type="protein sequence ID" value="PGM93260.1"/>
    <property type="molecule type" value="Genomic_DNA"/>
</dbReference>